<feature type="transmembrane region" description="Helical" evidence="1">
    <location>
        <begin position="150"/>
        <end position="169"/>
    </location>
</feature>
<feature type="transmembrane region" description="Helical" evidence="1">
    <location>
        <begin position="74"/>
        <end position="93"/>
    </location>
</feature>
<evidence type="ECO:0000313" key="4">
    <source>
        <dbReference type="Proteomes" id="UP000298246"/>
    </source>
</evidence>
<name>A0A4Y8Q453_9BACL</name>
<dbReference type="CDD" id="cd01949">
    <property type="entry name" value="GGDEF"/>
    <property type="match status" value="1"/>
</dbReference>
<keyword evidence="4" id="KW-1185">Reference proteome</keyword>
<feature type="transmembrane region" description="Helical" evidence="1">
    <location>
        <begin position="45"/>
        <end position="67"/>
    </location>
</feature>
<keyword evidence="1" id="KW-1133">Transmembrane helix</keyword>
<protein>
    <recommendedName>
        <fullName evidence="2">GGDEF domain-containing protein</fullName>
    </recommendedName>
</protein>
<evidence type="ECO:0000313" key="3">
    <source>
        <dbReference type="EMBL" id="TFE87740.1"/>
    </source>
</evidence>
<accession>A0A4Y8Q453</accession>
<dbReference type="GO" id="GO:0052621">
    <property type="term" value="F:diguanylate cyclase activity"/>
    <property type="evidence" value="ECO:0007669"/>
    <property type="project" value="TreeGrafter"/>
</dbReference>
<dbReference type="PANTHER" id="PTHR45138">
    <property type="entry name" value="REGULATORY COMPONENTS OF SENSORY TRANSDUCTION SYSTEM"/>
    <property type="match status" value="1"/>
</dbReference>
<dbReference type="Gene3D" id="3.30.70.270">
    <property type="match status" value="1"/>
</dbReference>
<reference evidence="3 4" key="1">
    <citation type="submission" date="2017-03" db="EMBL/GenBank/DDBJ databases">
        <title>Isolation of Levoglucosan Utilizing Bacteria.</title>
        <authorList>
            <person name="Arya A.S."/>
        </authorList>
    </citation>
    <scope>NUCLEOTIDE SEQUENCE [LARGE SCALE GENOMIC DNA]</scope>
    <source>
        <strain evidence="3 4">MEC069</strain>
    </source>
</reference>
<dbReference type="SUPFAM" id="SSF55073">
    <property type="entry name" value="Nucleotide cyclase"/>
    <property type="match status" value="1"/>
</dbReference>
<dbReference type="SMART" id="SM00267">
    <property type="entry name" value="GGDEF"/>
    <property type="match status" value="1"/>
</dbReference>
<dbReference type="NCBIfam" id="TIGR00254">
    <property type="entry name" value="GGDEF"/>
    <property type="match status" value="1"/>
</dbReference>
<dbReference type="InterPro" id="IPR029787">
    <property type="entry name" value="Nucleotide_cyclase"/>
</dbReference>
<gene>
    <name evidence="3" type="ORF">B5M42_11055</name>
</gene>
<dbReference type="PROSITE" id="PS50887">
    <property type="entry name" value="GGDEF"/>
    <property type="match status" value="1"/>
</dbReference>
<comment type="caution">
    <text evidence="3">The sequence shown here is derived from an EMBL/GenBank/DDBJ whole genome shotgun (WGS) entry which is preliminary data.</text>
</comment>
<feature type="transmembrane region" description="Helical" evidence="1">
    <location>
        <begin position="120"/>
        <end position="138"/>
    </location>
</feature>
<dbReference type="GO" id="GO:0043709">
    <property type="term" value="P:cell adhesion involved in single-species biofilm formation"/>
    <property type="evidence" value="ECO:0007669"/>
    <property type="project" value="TreeGrafter"/>
</dbReference>
<feature type="transmembrane region" description="Helical" evidence="1">
    <location>
        <begin position="20"/>
        <end position="39"/>
    </location>
</feature>
<keyword evidence="1" id="KW-0472">Membrane</keyword>
<dbReference type="Pfam" id="PF00990">
    <property type="entry name" value="GGDEF"/>
    <property type="match status" value="1"/>
</dbReference>
<dbReference type="Proteomes" id="UP000298246">
    <property type="component" value="Unassembled WGS sequence"/>
</dbReference>
<sequence length="363" mass="41405">MDFEAFSQDKFNWNRRLLNLYWSMVIIQVPIELLFFFTSHASVSFIWNYLLLPTLVMVAVMLVLELVCKLFKPFTDHFIIVGGHLIIFAFLYFNYGVKAVSILIFLPVLISIFYFQPSRILLSVFFGLLSLFTLFFLKLEPNAGYKPTDLIAMIPIFGIASFVSLNIMNRGVQLLHNLKATTEMKQELMIQNIIMDKLSKMDALTDLYNHITFHEYLEKLIEQSESGHLAIHLAVLDIDNFKKVNDTFGHRAGDTVLKKVSGILKERVGLNDFVARYGGEEFAVIFTEKTLDEAFETLEAIRWHISQITYEELNGNAVTISIGLSEYRPGLGKEALFSGADQCLYTAKKTGKNKTVIFQSTAN</sequence>
<dbReference type="OrthoDB" id="9759607at2"/>
<dbReference type="EMBL" id="MYFO01000012">
    <property type="protein sequence ID" value="TFE87740.1"/>
    <property type="molecule type" value="Genomic_DNA"/>
</dbReference>
<keyword evidence="1" id="KW-0812">Transmembrane</keyword>
<dbReference type="AlphaFoldDB" id="A0A4Y8Q453"/>
<dbReference type="PANTHER" id="PTHR45138:SF24">
    <property type="entry name" value="DIGUANYLATE CYCLASE DGCC-RELATED"/>
    <property type="match status" value="1"/>
</dbReference>
<evidence type="ECO:0000256" key="1">
    <source>
        <dbReference type="SAM" id="Phobius"/>
    </source>
</evidence>
<feature type="domain" description="GGDEF" evidence="2">
    <location>
        <begin position="229"/>
        <end position="360"/>
    </location>
</feature>
<evidence type="ECO:0000259" key="2">
    <source>
        <dbReference type="PROSITE" id="PS50887"/>
    </source>
</evidence>
<dbReference type="GO" id="GO:0005886">
    <property type="term" value="C:plasma membrane"/>
    <property type="evidence" value="ECO:0007669"/>
    <property type="project" value="TreeGrafter"/>
</dbReference>
<proteinExistence type="predicted"/>
<dbReference type="RefSeq" id="WP_134752719.1">
    <property type="nucleotide sequence ID" value="NZ_MYFO02000012.1"/>
</dbReference>
<dbReference type="InterPro" id="IPR043128">
    <property type="entry name" value="Rev_trsase/Diguanyl_cyclase"/>
</dbReference>
<dbReference type="InterPro" id="IPR000160">
    <property type="entry name" value="GGDEF_dom"/>
</dbReference>
<dbReference type="FunFam" id="3.30.70.270:FF:000001">
    <property type="entry name" value="Diguanylate cyclase domain protein"/>
    <property type="match status" value="1"/>
</dbReference>
<dbReference type="GO" id="GO:1902201">
    <property type="term" value="P:negative regulation of bacterial-type flagellum-dependent cell motility"/>
    <property type="evidence" value="ECO:0007669"/>
    <property type="project" value="TreeGrafter"/>
</dbReference>
<feature type="transmembrane region" description="Helical" evidence="1">
    <location>
        <begin position="99"/>
        <end position="115"/>
    </location>
</feature>
<dbReference type="InterPro" id="IPR050469">
    <property type="entry name" value="Diguanylate_Cyclase"/>
</dbReference>
<organism evidence="3 4">
    <name type="scientific">Paenibacillus athensensis</name>
    <dbReference type="NCBI Taxonomy" id="1967502"/>
    <lineage>
        <taxon>Bacteria</taxon>
        <taxon>Bacillati</taxon>
        <taxon>Bacillota</taxon>
        <taxon>Bacilli</taxon>
        <taxon>Bacillales</taxon>
        <taxon>Paenibacillaceae</taxon>
        <taxon>Paenibacillus</taxon>
    </lineage>
</organism>